<evidence type="ECO:0000313" key="2">
    <source>
        <dbReference type="EMBL" id="MED6289907.1"/>
    </source>
</evidence>
<reference evidence="2 3" key="1">
    <citation type="submission" date="2021-06" db="EMBL/GenBank/DDBJ databases">
        <authorList>
            <person name="Palmer J.M."/>
        </authorList>
    </citation>
    <scope>NUCLEOTIDE SEQUENCE [LARGE SCALE GENOMIC DNA]</scope>
    <source>
        <strain evidence="2 3">CL_MEX2019</strain>
        <tissue evidence="2">Muscle</tissue>
    </source>
</reference>
<name>A0ABU7ERR1_9TELE</name>
<feature type="compositionally biased region" description="Low complexity" evidence="1">
    <location>
        <begin position="75"/>
        <end position="90"/>
    </location>
</feature>
<dbReference type="Proteomes" id="UP001352852">
    <property type="component" value="Unassembled WGS sequence"/>
</dbReference>
<feature type="compositionally biased region" description="Basic and acidic residues" evidence="1">
    <location>
        <begin position="11"/>
        <end position="22"/>
    </location>
</feature>
<organism evidence="2 3">
    <name type="scientific">Characodon lateralis</name>
    <dbReference type="NCBI Taxonomy" id="208331"/>
    <lineage>
        <taxon>Eukaryota</taxon>
        <taxon>Metazoa</taxon>
        <taxon>Chordata</taxon>
        <taxon>Craniata</taxon>
        <taxon>Vertebrata</taxon>
        <taxon>Euteleostomi</taxon>
        <taxon>Actinopterygii</taxon>
        <taxon>Neopterygii</taxon>
        <taxon>Teleostei</taxon>
        <taxon>Neoteleostei</taxon>
        <taxon>Acanthomorphata</taxon>
        <taxon>Ovalentaria</taxon>
        <taxon>Atherinomorphae</taxon>
        <taxon>Cyprinodontiformes</taxon>
        <taxon>Goodeidae</taxon>
        <taxon>Characodon</taxon>
    </lineage>
</organism>
<feature type="region of interest" description="Disordered" evidence="1">
    <location>
        <begin position="1"/>
        <end position="37"/>
    </location>
</feature>
<accession>A0ABU7ERR1</accession>
<keyword evidence="3" id="KW-1185">Reference proteome</keyword>
<feature type="region of interest" description="Disordered" evidence="1">
    <location>
        <begin position="64"/>
        <end position="106"/>
    </location>
</feature>
<evidence type="ECO:0000313" key="3">
    <source>
        <dbReference type="Proteomes" id="UP001352852"/>
    </source>
</evidence>
<proteinExistence type="predicted"/>
<feature type="compositionally biased region" description="Basic residues" evidence="1">
    <location>
        <begin position="91"/>
        <end position="101"/>
    </location>
</feature>
<evidence type="ECO:0000256" key="1">
    <source>
        <dbReference type="SAM" id="MobiDB-lite"/>
    </source>
</evidence>
<gene>
    <name evidence="2" type="ORF">CHARACLAT_007766</name>
</gene>
<dbReference type="EMBL" id="JAHUTJ010066013">
    <property type="protein sequence ID" value="MED6289907.1"/>
    <property type="molecule type" value="Genomic_DNA"/>
</dbReference>
<protein>
    <submittedName>
        <fullName evidence="2">Uncharacterized protein</fullName>
    </submittedName>
</protein>
<comment type="caution">
    <text evidence="2">The sequence shown here is derived from an EMBL/GenBank/DDBJ whole genome shotgun (WGS) entry which is preliminary data.</text>
</comment>
<sequence length="139" mass="15149">MSFLHRVAGHSLRDRSQPKHPEIGPPRPPPSSAAQSSLHWTLMVPPAGGGPTWGWPRVSHLGLARLDPMRSNPATTRSPTTGPRPGSRVGPRLRRTGRRHVPQLYGPHEGVLNHLCLTRHPEPVCHGETLPGALKPQTT</sequence>